<dbReference type="Gene3D" id="3.40.50.10860">
    <property type="entry name" value="Leucine Dehydrogenase, chain A, domain 1"/>
    <property type="match status" value="1"/>
</dbReference>
<dbReference type="Proteomes" id="UP000246800">
    <property type="component" value="Unassembled WGS sequence"/>
</dbReference>
<sequence length="270" mass="30153">MKFAVIGHPIDHSLSPLMHHANFKSLNLDYDYEALNIPPTHFEHIRDIISEKELDGFNVTIPHKERIINYLDDMSDEARAIGAVNTVKVENGKWMGYNTDGTGFVKGLQVKYGDLTGAHILILGAGGASKGIAYALSQVSDKRIAVANRTMSRFNDWQLQIQPHSLEDVASIAHQFDIIINTTPLGMHQSQDSVMSFAQLKADVLVCDIIYIPFQTTFLKEAAEKEFSTYNGLDMFIYQGAESFKIWTGLESDITTMRNAVLNKLNPTTT</sequence>
<feature type="domain" description="SDH C-terminal" evidence="11">
    <location>
        <begin position="232"/>
        <end position="262"/>
    </location>
</feature>
<evidence type="ECO:0000313" key="19">
    <source>
        <dbReference type="Proteomes" id="UP000600220"/>
    </source>
</evidence>
<evidence type="ECO:0000313" key="17">
    <source>
        <dbReference type="Proteomes" id="UP000256409"/>
    </source>
</evidence>
<feature type="binding site" evidence="8">
    <location>
        <begin position="13"/>
        <end position="15"/>
    </location>
    <ligand>
        <name>shikimate</name>
        <dbReference type="ChEBI" id="CHEBI:36208"/>
    </ligand>
</feature>
<keyword evidence="5 8" id="KW-0560">Oxidoreductase</keyword>
<evidence type="ECO:0000259" key="11">
    <source>
        <dbReference type="Pfam" id="PF18317"/>
    </source>
</evidence>
<reference evidence="14 18" key="5">
    <citation type="submission" date="2020-12" db="EMBL/GenBank/DDBJ databases">
        <title>Whole genome sequencing and de novo assembly of Staphylococcus pseudintermedius: a novel pangenome approach to unravel pathogenesis of canine pyoderma.</title>
        <authorList>
            <person name="Ferrer L."/>
            <person name="Perez D."/>
            <person name="Fonticoba R."/>
            <person name="Vines J."/>
            <person name="Fabregas N."/>
            <person name="Madronero S."/>
            <person name="Meroni G."/>
            <person name="Martino P."/>
            <person name="Martinez S."/>
            <person name="Cusco A."/>
            <person name="Migura L."/>
            <person name="Francino O."/>
        </authorList>
    </citation>
    <scope>NUCLEOTIDE SEQUENCE [LARGE SCALE GENOMIC DNA]</scope>
    <source>
        <strain evidence="14 18">HSP080</strain>
    </source>
</reference>
<dbReference type="eggNOG" id="COG0169">
    <property type="taxonomic scope" value="Bacteria"/>
</dbReference>
<feature type="binding site" evidence="8">
    <location>
        <position position="211"/>
    </location>
    <ligand>
        <name>shikimate</name>
        <dbReference type="ChEBI" id="CHEBI:36208"/>
    </ligand>
</feature>
<protein>
    <recommendedName>
        <fullName evidence="2 8">Shikimate dehydrogenase (NADP(+))</fullName>
        <shortName evidence="8">SDH</shortName>
        <ecNumber evidence="2 8">1.1.1.25</ecNumber>
    </recommendedName>
</protein>
<comment type="similarity">
    <text evidence="8">Belongs to the shikimate dehydrogenase family.</text>
</comment>
<evidence type="ECO:0000256" key="2">
    <source>
        <dbReference type="ARBA" id="ARBA00012962"/>
    </source>
</evidence>
<dbReference type="GO" id="GO:0005829">
    <property type="term" value="C:cytosol"/>
    <property type="evidence" value="ECO:0007669"/>
    <property type="project" value="TreeGrafter"/>
</dbReference>
<dbReference type="InterPro" id="IPR046346">
    <property type="entry name" value="Aminoacid_DH-like_N_sf"/>
</dbReference>
<dbReference type="InterPro" id="IPR011342">
    <property type="entry name" value="Shikimate_DH"/>
</dbReference>
<keyword evidence="19" id="KW-1185">Reference proteome</keyword>
<keyword evidence="3 8" id="KW-0028">Amino-acid biosynthesis</keyword>
<dbReference type="PANTHER" id="PTHR21089">
    <property type="entry name" value="SHIKIMATE DEHYDROGENASE"/>
    <property type="match status" value="1"/>
</dbReference>
<evidence type="ECO:0000256" key="5">
    <source>
        <dbReference type="ARBA" id="ARBA00023002"/>
    </source>
</evidence>
<feature type="binding site" evidence="8">
    <location>
        <position position="76"/>
    </location>
    <ligand>
        <name>NADP(+)</name>
        <dbReference type="ChEBI" id="CHEBI:58349"/>
    </ligand>
</feature>
<keyword evidence="6 8" id="KW-0057">Aromatic amino acid biosynthesis</keyword>
<feature type="binding site" evidence="8">
    <location>
        <position position="209"/>
    </location>
    <ligand>
        <name>NADP(+)</name>
        <dbReference type="ChEBI" id="CHEBI:58349"/>
    </ligand>
</feature>
<dbReference type="Pfam" id="PF18317">
    <property type="entry name" value="SDH_C"/>
    <property type="match status" value="1"/>
</dbReference>
<gene>
    <name evidence="8 13" type="primary">aroE</name>
    <name evidence="13" type="ORF">DD902_06520</name>
    <name evidence="15" type="ORF">DV961_01635</name>
    <name evidence="12" type="ORF">EGV54_01750</name>
    <name evidence="14" type="ORF">JGZ15_05725</name>
</gene>
<accession>A0A166P9N1</accession>
<evidence type="ECO:0000313" key="12">
    <source>
        <dbReference type="EMBL" id="EGQ4383826.1"/>
    </source>
</evidence>
<name>A0A166P9N1_STAPS</name>
<dbReference type="GO" id="GO:0009073">
    <property type="term" value="P:aromatic amino acid family biosynthetic process"/>
    <property type="evidence" value="ECO:0007669"/>
    <property type="project" value="UniProtKB-KW"/>
</dbReference>
<dbReference type="SUPFAM" id="SSF51735">
    <property type="entry name" value="NAD(P)-binding Rossmann-fold domains"/>
    <property type="match status" value="1"/>
</dbReference>
<dbReference type="Pfam" id="PF08501">
    <property type="entry name" value="Shikimate_dh_N"/>
    <property type="match status" value="1"/>
</dbReference>
<dbReference type="EMBL" id="QEIT01000030">
    <property type="protein sequence ID" value="PWZ75203.1"/>
    <property type="molecule type" value="Genomic_DNA"/>
</dbReference>
<evidence type="ECO:0000313" key="13">
    <source>
        <dbReference type="EMBL" id="PWZ75203.1"/>
    </source>
</evidence>
<dbReference type="GO" id="GO:0019632">
    <property type="term" value="P:shikimate metabolic process"/>
    <property type="evidence" value="ECO:0007669"/>
    <property type="project" value="InterPro"/>
</dbReference>
<comment type="subunit">
    <text evidence="8">Homodimer.</text>
</comment>
<dbReference type="InterPro" id="IPR041121">
    <property type="entry name" value="SDH_C"/>
</dbReference>
<dbReference type="OrthoDB" id="9792692at2"/>
<evidence type="ECO:0000259" key="10">
    <source>
        <dbReference type="Pfam" id="PF08501"/>
    </source>
</evidence>
<dbReference type="EMBL" id="QQPC01000009">
    <property type="protein sequence ID" value="REA83795.1"/>
    <property type="molecule type" value="Genomic_DNA"/>
</dbReference>
<feature type="binding site" evidence="8">
    <location>
        <position position="239"/>
    </location>
    <ligand>
        <name>shikimate</name>
        <dbReference type="ChEBI" id="CHEBI:36208"/>
    </ligand>
</feature>
<dbReference type="GO" id="GO:0009423">
    <property type="term" value="P:chorismate biosynthetic process"/>
    <property type="evidence" value="ECO:0007669"/>
    <property type="project" value="UniProtKB-UniRule"/>
</dbReference>
<dbReference type="HAMAP" id="MF_00222">
    <property type="entry name" value="Shikimate_DH_AroE"/>
    <property type="match status" value="1"/>
</dbReference>
<proteinExistence type="inferred from homology"/>
<evidence type="ECO:0000313" key="16">
    <source>
        <dbReference type="Proteomes" id="UP000246800"/>
    </source>
</evidence>
<evidence type="ECO:0000256" key="6">
    <source>
        <dbReference type="ARBA" id="ARBA00023141"/>
    </source>
</evidence>
<dbReference type="Pfam" id="PF01488">
    <property type="entry name" value="Shikimate_DH"/>
    <property type="match status" value="1"/>
</dbReference>
<reference evidence="13 16" key="1">
    <citation type="journal article" date="2018" name="Vet. Microbiol.">
        <title>Clonal diversity and geographic distribution of methicillin-resistant Staphylococcus pseudintermedius from Australian animals: Discovery of novel sequence types.</title>
        <authorList>
            <person name="Worthing K.A."/>
            <person name="Abraham S."/>
            <person name="Coombs G.W."/>
            <person name="Pang S."/>
            <person name="Saputra S."/>
            <person name="Jordan D."/>
            <person name="Trott D.J."/>
            <person name="Norris J.M."/>
        </authorList>
    </citation>
    <scope>NUCLEOTIDE SEQUENCE [LARGE SCALE GENOMIC DNA]</scope>
    <source>
        <strain evidence="13 16">ST525 1</strain>
    </source>
</reference>
<dbReference type="Gene3D" id="3.40.50.720">
    <property type="entry name" value="NAD(P)-binding Rossmann-like Domain"/>
    <property type="match status" value="1"/>
</dbReference>
<evidence type="ECO:0000256" key="4">
    <source>
        <dbReference type="ARBA" id="ARBA00022857"/>
    </source>
</evidence>
<evidence type="ECO:0000313" key="14">
    <source>
        <dbReference type="EMBL" id="QQM99089.1"/>
    </source>
</evidence>
<dbReference type="InterPro" id="IPR006151">
    <property type="entry name" value="Shikm_DH/Glu-tRNA_Rdtase"/>
</dbReference>
<dbReference type="Proteomes" id="UP000595859">
    <property type="component" value="Chromosome"/>
</dbReference>
<reference evidence="12 19" key="4">
    <citation type="submission" date="2018-11" db="EMBL/GenBank/DDBJ databases">
        <authorList>
            <consortium name="Veterinary Laboratory Investigation and Response Network"/>
        </authorList>
    </citation>
    <scope>NUCLEOTIDE SEQUENCE [LARGE SCALE GENOMIC DNA]</scope>
    <source>
        <strain evidence="12 19">SPSE-18-VL-LA-PA-Ryan-0021</strain>
    </source>
</reference>
<dbReference type="Proteomes" id="UP000256409">
    <property type="component" value="Unassembled WGS sequence"/>
</dbReference>
<dbReference type="GeneID" id="93822992"/>
<dbReference type="InterPro" id="IPR022893">
    <property type="entry name" value="Shikimate_DH_fam"/>
</dbReference>
<dbReference type="EMBL" id="CP066884">
    <property type="protein sequence ID" value="QQM99089.1"/>
    <property type="molecule type" value="Genomic_DNA"/>
</dbReference>
<organism evidence="13 16">
    <name type="scientific">Staphylococcus pseudintermedius</name>
    <dbReference type="NCBI Taxonomy" id="283734"/>
    <lineage>
        <taxon>Bacteria</taxon>
        <taxon>Bacillati</taxon>
        <taxon>Bacillota</taxon>
        <taxon>Bacilli</taxon>
        <taxon>Bacillales</taxon>
        <taxon>Staphylococcaceae</taxon>
        <taxon>Staphylococcus</taxon>
        <taxon>Staphylococcus intermedius group</taxon>
    </lineage>
</organism>
<feature type="active site" description="Proton acceptor" evidence="8">
    <location>
        <position position="64"/>
    </location>
</feature>
<feature type="binding site" evidence="8">
    <location>
        <begin position="124"/>
        <end position="128"/>
    </location>
    <ligand>
        <name>NADP(+)</name>
        <dbReference type="ChEBI" id="CHEBI:58349"/>
    </ligand>
</feature>
<evidence type="ECO:0000256" key="1">
    <source>
        <dbReference type="ARBA" id="ARBA00004871"/>
    </source>
</evidence>
<dbReference type="PANTHER" id="PTHR21089:SF1">
    <property type="entry name" value="BIFUNCTIONAL 3-DEHYDROQUINATE DEHYDRATASE_SHIKIMATE DEHYDROGENASE, CHLOROPLASTIC"/>
    <property type="match status" value="1"/>
</dbReference>
<evidence type="ECO:0000313" key="15">
    <source>
        <dbReference type="EMBL" id="REA83795.1"/>
    </source>
</evidence>
<dbReference type="EMBL" id="AAXKXX010000001">
    <property type="protein sequence ID" value="EGQ4383826.1"/>
    <property type="molecule type" value="Genomic_DNA"/>
</dbReference>
<dbReference type="GO" id="GO:0004764">
    <property type="term" value="F:shikimate 3-dehydrogenase (NADP+) activity"/>
    <property type="evidence" value="ECO:0007669"/>
    <property type="project" value="UniProtKB-UniRule"/>
</dbReference>
<dbReference type="InterPro" id="IPR036291">
    <property type="entry name" value="NAD(P)-bd_dom_sf"/>
</dbReference>
<feature type="domain" description="Shikimate dehydrogenase substrate binding N-terminal" evidence="10">
    <location>
        <begin position="5"/>
        <end position="87"/>
    </location>
</feature>
<feature type="binding site" evidence="8">
    <location>
        <position position="85"/>
    </location>
    <ligand>
        <name>shikimate</name>
        <dbReference type="ChEBI" id="CHEBI:36208"/>
    </ligand>
</feature>
<comment type="pathway">
    <text evidence="1 8">Metabolic intermediate biosynthesis; chorismate biosynthesis; chorismate from D-erythrose 4-phosphate and phosphoenolpyruvate: step 4/7.</text>
</comment>
<keyword evidence="4 8" id="KW-0521">NADP</keyword>
<reference evidence="17" key="3">
    <citation type="journal article" date="2018" name="Vet. Microbiol.">
        <title>Molecular epidemiology of methicillin-resistant staphylococci amongst veterinary personnel, personnel-owned pets, patients and the hospital environment of two companion animal veterinary hospitals.</title>
        <authorList>
            <person name="Worthing K.A."/>
            <person name="Brown J."/>
            <person name="Gerber L."/>
            <person name="Abraham S."/>
            <person name="Trott D."/>
            <person name="Norris J.M."/>
        </authorList>
    </citation>
    <scope>NUCLEOTIDE SEQUENCE [LARGE SCALE GENOMIC DNA]</scope>
    <source>
        <strain evidence="17">ST496-2</strain>
    </source>
</reference>
<feature type="binding site" evidence="8">
    <location>
        <position position="232"/>
    </location>
    <ligand>
        <name>NADP(+)</name>
        <dbReference type="ChEBI" id="CHEBI:58349"/>
    </ligand>
</feature>
<dbReference type="AlphaFoldDB" id="A0A166P9N1"/>
<dbReference type="Proteomes" id="UP000600220">
    <property type="component" value="Unassembled WGS sequence"/>
</dbReference>
<comment type="function">
    <text evidence="8">Involved in the biosynthesis of the chorismate, which leads to the biosynthesis of aromatic amino acids. Catalyzes the reversible NADPH linked reduction of 3-dehydroshikimate (DHSA) to yield shikimate (SA).</text>
</comment>
<evidence type="ECO:0000259" key="9">
    <source>
        <dbReference type="Pfam" id="PF01488"/>
    </source>
</evidence>
<dbReference type="SUPFAM" id="SSF53223">
    <property type="entry name" value="Aminoacid dehydrogenase-like, N-terminal domain"/>
    <property type="match status" value="1"/>
</dbReference>
<comment type="catalytic activity">
    <reaction evidence="7 8">
        <text>shikimate + NADP(+) = 3-dehydroshikimate + NADPH + H(+)</text>
        <dbReference type="Rhea" id="RHEA:17737"/>
        <dbReference type="ChEBI" id="CHEBI:15378"/>
        <dbReference type="ChEBI" id="CHEBI:16630"/>
        <dbReference type="ChEBI" id="CHEBI:36208"/>
        <dbReference type="ChEBI" id="CHEBI:57783"/>
        <dbReference type="ChEBI" id="CHEBI:58349"/>
        <dbReference type="EC" id="1.1.1.25"/>
    </reaction>
</comment>
<dbReference type="RefSeq" id="WP_015729259.1">
    <property type="nucleotide sequence ID" value="NZ_AP019372.1"/>
</dbReference>
<reference evidence="15" key="2">
    <citation type="journal article" date="2018" name="Vet. Microbiol.">
        <title>Methicillin-resistant staphylococci amongst veterinary personnel, personnel-owned pets, patients and the hospital environment of two small animal veterinary hospitals.</title>
        <authorList>
            <person name="Worthing K.A."/>
            <person name="Brown J."/>
            <person name="Gerber L."/>
            <person name="Abraham S."/>
            <person name="Trott D."/>
            <person name="Norris J.M."/>
        </authorList>
    </citation>
    <scope>NUCLEOTIDE SEQUENCE</scope>
    <source>
        <strain evidence="15">ST496-2</strain>
    </source>
</reference>
<dbReference type="UniPathway" id="UPA00053">
    <property type="reaction ID" value="UER00087"/>
</dbReference>
<dbReference type="CDD" id="cd01065">
    <property type="entry name" value="NAD_bind_Shikimate_DH"/>
    <property type="match status" value="1"/>
</dbReference>
<dbReference type="GO" id="GO:0008652">
    <property type="term" value="P:amino acid biosynthetic process"/>
    <property type="evidence" value="ECO:0007669"/>
    <property type="project" value="UniProtKB-KW"/>
</dbReference>
<dbReference type="FunFam" id="3.40.50.10860:FF:000016">
    <property type="entry name" value="Shikimate dehydrogenase (NADP(+))"/>
    <property type="match status" value="1"/>
</dbReference>
<feature type="binding site" evidence="8">
    <location>
        <position position="60"/>
    </location>
    <ligand>
        <name>shikimate</name>
        <dbReference type="ChEBI" id="CHEBI:36208"/>
    </ligand>
</feature>
<feature type="binding site" evidence="8">
    <location>
        <position position="100"/>
    </location>
    <ligand>
        <name>shikimate</name>
        <dbReference type="ChEBI" id="CHEBI:36208"/>
    </ligand>
</feature>
<feature type="domain" description="Quinate/shikimate 5-dehydrogenase/glutamyl-tRNA reductase" evidence="9">
    <location>
        <begin position="111"/>
        <end position="183"/>
    </location>
</feature>
<dbReference type="GO" id="GO:0050661">
    <property type="term" value="F:NADP binding"/>
    <property type="evidence" value="ECO:0007669"/>
    <property type="project" value="InterPro"/>
</dbReference>
<dbReference type="NCBIfam" id="TIGR00507">
    <property type="entry name" value="aroE"/>
    <property type="match status" value="1"/>
</dbReference>
<evidence type="ECO:0000313" key="18">
    <source>
        <dbReference type="Proteomes" id="UP000595859"/>
    </source>
</evidence>
<dbReference type="InterPro" id="IPR013708">
    <property type="entry name" value="Shikimate_DH-bd_N"/>
</dbReference>
<feature type="binding site" evidence="8">
    <location>
        <begin position="148"/>
        <end position="153"/>
    </location>
    <ligand>
        <name>NADP(+)</name>
        <dbReference type="ChEBI" id="CHEBI:58349"/>
    </ligand>
</feature>
<dbReference type="EC" id="1.1.1.25" evidence="2 8"/>
<evidence type="ECO:0000256" key="7">
    <source>
        <dbReference type="ARBA" id="ARBA00049442"/>
    </source>
</evidence>
<evidence type="ECO:0000256" key="3">
    <source>
        <dbReference type="ARBA" id="ARBA00022605"/>
    </source>
</evidence>
<evidence type="ECO:0000256" key="8">
    <source>
        <dbReference type="HAMAP-Rule" id="MF_00222"/>
    </source>
</evidence>